<evidence type="ECO:0000256" key="5">
    <source>
        <dbReference type="ARBA" id="ARBA00023077"/>
    </source>
</evidence>
<feature type="domain" description="TonB-dependent receptor-like beta-barrel" evidence="10">
    <location>
        <begin position="432"/>
        <end position="1010"/>
    </location>
</feature>
<keyword evidence="13" id="KW-1185">Reference proteome</keyword>
<accession>A0A5M4AW35</accession>
<dbReference type="SUPFAM" id="SSF49464">
    <property type="entry name" value="Carboxypeptidase regulatory domain-like"/>
    <property type="match status" value="1"/>
</dbReference>
<dbReference type="InterPro" id="IPR036942">
    <property type="entry name" value="Beta-barrel_TonB_sf"/>
</dbReference>
<dbReference type="Proteomes" id="UP000391834">
    <property type="component" value="Unassembled WGS sequence"/>
</dbReference>
<keyword evidence="3 8" id="KW-1134">Transmembrane beta strand</keyword>
<dbReference type="Gene3D" id="2.40.170.20">
    <property type="entry name" value="TonB-dependent receptor, beta-barrel domain"/>
    <property type="match status" value="1"/>
</dbReference>
<evidence type="ECO:0000259" key="11">
    <source>
        <dbReference type="Pfam" id="PF07715"/>
    </source>
</evidence>
<name>A0A5M4AW35_9BACT</name>
<organism evidence="12 13">
    <name type="scientific">Prolixibacter bellariivorans</name>
    <dbReference type="NCBI Taxonomy" id="314319"/>
    <lineage>
        <taxon>Bacteria</taxon>
        <taxon>Pseudomonadati</taxon>
        <taxon>Bacteroidota</taxon>
        <taxon>Bacteroidia</taxon>
        <taxon>Marinilabiliales</taxon>
        <taxon>Prolixibacteraceae</taxon>
        <taxon>Prolixibacter</taxon>
    </lineage>
</organism>
<evidence type="ECO:0000313" key="13">
    <source>
        <dbReference type="Proteomes" id="UP000391834"/>
    </source>
</evidence>
<keyword evidence="6 8" id="KW-0472">Membrane</keyword>
<evidence type="ECO:0000256" key="7">
    <source>
        <dbReference type="ARBA" id="ARBA00023237"/>
    </source>
</evidence>
<evidence type="ECO:0000256" key="6">
    <source>
        <dbReference type="ARBA" id="ARBA00023136"/>
    </source>
</evidence>
<dbReference type="NCBIfam" id="TIGR04056">
    <property type="entry name" value="OMP_RagA_SusC"/>
    <property type="match status" value="1"/>
</dbReference>
<gene>
    <name evidence="12" type="ORF">PbJCM13498_08370</name>
</gene>
<comment type="caution">
    <text evidence="12">The sequence shown here is derived from an EMBL/GenBank/DDBJ whole genome shotgun (WGS) entry which is preliminary data.</text>
</comment>
<dbReference type="FunFam" id="2.60.40.1120:FF:000003">
    <property type="entry name" value="Outer membrane protein Omp121"/>
    <property type="match status" value="1"/>
</dbReference>
<dbReference type="Gene3D" id="2.60.40.1120">
    <property type="entry name" value="Carboxypeptidase-like, regulatory domain"/>
    <property type="match status" value="1"/>
</dbReference>
<dbReference type="InterPro" id="IPR039426">
    <property type="entry name" value="TonB-dep_rcpt-like"/>
</dbReference>
<dbReference type="Gene3D" id="2.170.130.10">
    <property type="entry name" value="TonB-dependent receptor, plug domain"/>
    <property type="match status" value="1"/>
</dbReference>
<evidence type="ECO:0000256" key="4">
    <source>
        <dbReference type="ARBA" id="ARBA00022692"/>
    </source>
</evidence>
<dbReference type="InterPro" id="IPR008969">
    <property type="entry name" value="CarboxyPept-like_regulatory"/>
</dbReference>
<dbReference type="Pfam" id="PF13715">
    <property type="entry name" value="CarbopepD_reg_2"/>
    <property type="match status" value="1"/>
</dbReference>
<feature type="domain" description="TonB-dependent receptor plug" evidence="11">
    <location>
        <begin position="119"/>
        <end position="224"/>
    </location>
</feature>
<comment type="subcellular location">
    <subcellularLocation>
        <location evidence="1 8">Cell outer membrane</location>
        <topology evidence="1 8">Multi-pass membrane protein</topology>
    </subcellularLocation>
</comment>
<dbReference type="InterPro" id="IPR012910">
    <property type="entry name" value="Plug_dom"/>
</dbReference>
<proteinExistence type="inferred from homology"/>
<dbReference type="Pfam" id="PF00593">
    <property type="entry name" value="TonB_dep_Rec_b-barrel"/>
    <property type="match status" value="1"/>
</dbReference>
<keyword evidence="4 8" id="KW-0812">Transmembrane</keyword>
<dbReference type="InterPro" id="IPR023997">
    <property type="entry name" value="TonB-dep_OMP_SusC/RagA_CS"/>
</dbReference>
<dbReference type="InterPro" id="IPR037066">
    <property type="entry name" value="Plug_dom_sf"/>
</dbReference>
<dbReference type="NCBIfam" id="TIGR04057">
    <property type="entry name" value="SusC_RagA_signa"/>
    <property type="match status" value="1"/>
</dbReference>
<evidence type="ECO:0000259" key="10">
    <source>
        <dbReference type="Pfam" id="PF00593"/>
    </source>
</evidence>
<dbReference type="FunFam" id="2.170.130.10:FF:000008">
    <property type="entry name" value="SusC/RagA family TonB-linked outer membrane protein"/>
    <property type="match status" value="1"/>
</dbReference>
<dbReference type="InterPro" id="IPR000531">
    <property type="entry name" value="Beta-barrel_TonB"/>
</dbReference>
<sequence length="1052" mass="115665">MKQLLKGIALILLLFNGLLYPQEALSQVSVSGSVLDSKGAPLVGVNVVIVGTTSGTTTDFDGKYFIEVPSENSILKFSFIGYVNQEIQVGNRTVIDVTLKEDMQGIDEVVIVGYGSMKKSDLTGAVSSIKGKELVDIPVRSATEALQGKIAGVTITSTGGSPGTAPTVRIRGIGTVNGNDPLYVVDGFPQSDIGWLNQNDIASMEVLKDASAEAIYGSRGANGVVIITTKKGTMGDGHNMSVSLDAYYGVQNVTKKFDMMNAEEFIDYRNLAYTNGTGQPWVTQQEKQSMLSFLQDNFGNSNGTNWQDEIFQSAPIQNYNVSISNGTSKTSYYTSLGYMSQNGIVKESDFERISWRTTVDNQLTSWAKLSGNFSVVYQSRRNVVENTIYDGTIFCALTADPVTPIYRTNLKNIPDFLSNLILVDKIDASNPYSYYSPVFFNNRANPVAQVAVNKDNVWKDVTFRGGLNLDLNLTSWLKYRGTANTSIYRATPEYFTPSYYIGAYQNNVDGYVGNASYSTNYTVIDNLITFDKTYEWNGKQHTTFMLGNSVEMTKSSNFSASKTGIVTNTESQKVIDAATKTASASGTKSDAYMVSYFGRLFHSWRDKYMLTATVRYDGSSNFDAGHKWGVFPSVSGAWSFGEEGFIHDAIGKTLSRGKIRVSWGQIGNQAIDGGAYRSTYSLNSGYYLFGGGFQLAGGKGYMGNPNVKWETTEQTDIGLELGFFDNKLTLSTDYFYKKTSDMLLQVPLPQYLGYTNDPWANAGSIENKGIELTLNYTGKVGALQYNIGGNIFSYANKVLSLGGGQPLYGVGYDDKTITKTEVGKPVGYFYGLKTDGIFQSQQEIDNNTNAAGGQVIQDKARPGDLRYVDVNLDGQITDADRTDIGSPFPDFTFGFDFGLEYKGFDISATFYGVRGNQIMNMKKIDLYSGTAYYNAPKDLMTTAWSETNPSNSQFRITTDNSTNVQVSDWLAEDGSYLQLKTLQIGYSIPPDLLKKVFMKEARIWVGGYNLFTITDYSGMSPEIGDASPLFNGVDIAFYPQARQYLMGINIKF</sequence>
<keyword evidence="7 8" id="KW-0998">Cell outer membrane</keyword>
<dbReference type="PROSITE" id="PS52016">
    <property type="entry name" value="TONB_DEPENDENT_REC_3"/>
    <property type="match status" value="1"/>
</dbReference>
<reference evidence="12 13" key="1">
    <citation type="submission" date="2019-10" db="EMBL/GenBank/DDBJ databases">
        <title>Prolixibacter strains distinguished by the presence of nitrate reductase genes were adept at nitrate-dependent anaerobic corrosion of metallic iron and carbon steel.</title>
        <authorList>
            <person name="Iino T."/>
            <person name="Shono N."/>
            <person name="Ito K."/>
            <person name="Nakamura R."/>
            <person name="Sueoka K."/>
            <person name="Harayama S."/>
            <person name="Ohkuma M."/>
        </authorList>
    </citation>
    <scope>NUCLEOTIDE SEQUENCE [LARGE SCALE GENOMIC DNA]</scope>
    <source>
        <strain evidence="12 13">JCM 13498</strain>
    </source>
</reference>
<evidence type="ECO:0000256" key="9">
    <source>
        <dbReference type="RuleBase" id="RU003357"/>
    </source>
</evidence>
<dbReference type="SUPFAM" id="SSF56935">
    <property type="entry name" value="Porins"/>
    <property type="match status" value="1"/>
</dbReference>
<dbReference type="InterPro" id="IPR023996">
    <property type="entry name" value="TonB-dep_OMP_SusC/RagA"/>
</dbReference>
<evidence type="ECO:0000256" key="8">
    <source>
        <dbReference type="PROSITE-ProRule" id="PRU01360"/>
    </source>
</evidence>
<dbReference type="AlphaFoldDB" id="A0A5M4AW35"/>
<dbReference type="Pfam" id="PF07715">
    <property type="entry name" value="Plug"/>
    <property type="match status" value="1"/>
</dbReference>
<dbReference type="EMBL" id="BLAX01000001">
    <property type="protein sequence ID" value="GET31974.1"/>
    <property type="molecule type" value="Genomic_DNA"/>
</dbReference>
<keyword evidence="2 8" id="KW-0813">Transport</keyword>
<evidence type="ECO:0000256" key="3">
    <source>
        <dbReference type="ARBA" id="ARBA00022452"/>
    </source>
</evidence>
<evidence type="ECO:0000256" key="1">
    <source>
        <dbReference type="ARBA" id="ARBA00004571"/>
    </source>
</evidence>
<evidence type="ECO:0000313" key="12">
    <source>
        <dbReference type="EMBL" id="GET31974.1"/>
    </source>
</evidence>
<protein>
    <submittedName>
        <fullName evidence="12">SusC/RagA family TonB-linked outer membrane protein</fullName>
    </submittedName>
</protein>
<dbReference type="RefSeq" id="WP_027585476.1">
    <property type="nucleotide sequence ID" value="NZ_BLAX01000001.1"/>
</dbReference>
<dbReference type="GO" id="GO:0009279">
    <property type="term" value="C:cell outer membrane"/>
    <property type="evidence" value="ECO:0007669"/>
    <property type="project" value="UniProtKB-SubCell"/>
</dbReference>
<evidence type="ECO:0000256" key="2">
    <source>
        <dbReference type="ARBA" id="ARBA00022448"/>
    </source>
</evidence>
<dbReference type="OrthoDB" id="1109428at2"/>
<comment type="similarity">
    <text evidence="8 9">Belongs to the TonB-dependent receptor family.</text>
</comment>
<keyword evidence="5 9" id="KW-0798">TonB box</keyword>